<dbReference type="InterPro" id="IPR027039">
    <property type="entry name" value="Crtac1"/>
</dbReference>
<dbReference type="InterPro" id="IPR013517">
    <property type="entry name" value="FG-GAP"/>
</dbReference>
<feature type="compositionally biased region" description="Basic and acidic residues" evidence="2">
    <location>
        <begin position="34"/>
        <end position="45"/>
    </location>
</feature>
<dbReference type="RefSeq" id="WP_150077598.1">
    <property type="nucleotide sequence ID" value="NZ_VWOX01000009.1"/>
</dbReference>
<evidence type="ECO:0000313" key="4">
    <source>
        <dbReference type="EMBL" id="KAA5541864.1"/>
    </source>
</evidence>
<feature type="region of interest" description="Disordered" evidence="2">
    <location>
        <begin position="34"/>
        <end position="59"/>
    </location>
</feature>
<dbReference type="EMBL" id="VWOX01000009">
    <property type="protein sequence ID" value="KAA5541864.1"/>
    <property type="molecule type" value="Genomic_DNA"/>
</dbReference>
<accession>A0A5M6D2Y5</accession>
<feature type="domain" description="ASPIC/UnbV" evidence="3">
    <location>
        <begin position="942"/>
        <end position="1008"/>
    </location>
</feature>
<organism evidence="4 5">
    <name type="scientific">Roseiconus nitratireducens</name>
    <dbReference type="NCBI Taxonomy" id="2605748"/>
    <lineage>
        <taxon>Bacteria</taxon>
        <taxon>Pseudomonadati</taxon>
        <taxon>Planctomycetota</taxon>
        <taxon>Planctomycetia</taxon>
        <taxon>Pirellulales</taxon>
        <taxon>Pirellulaceae</taxon>
        <taxon>Roseiconus</taxon>
    </lineage>
</organism>
<gene>
    <name evidence="4" type="ORF">FYK55_16820</name>
</gene>
<dbReference type="AlphaFoldDB" id="A0A5M6D2Y5"/>
<name>A0A5M6D2Y5_9BACT</name>
<dbReference type="InterPro" id="IPR028994">
    <property type="entry name" value="Integrin_alpha_N"/>
</dbReference>
<dbReference type="InterPro" id="IPR011990">
    <property type="entry name" value="TPR-like_helical_dom_sf"/>
</dbReference>
<keyword evidence="5" id="KW-1185">Reference proteome</keyword>
<keyword evidence="1" id="KW-0732">Signal</keyword>
<proteinExistence type="predicted"/>
<dbReference type="PANTHER" id="PTHR16026:SF0">
    <property type="entry name" value="CARTILAGE ACIDIC PROTEIN 1"/>
    <property type="match status" value="1"/>
</dbReference>
<dbReference type="SUPFAM" id="SSF48452">
    <property type="entry name" value="TPR-like"/>
    <property type="match status" value="2"/>
</dbReference>
<sequence length="1020" mass="110538">MSKPNPSAPIGSRIGALLLGLSLCGVGCDRDDSTGGYPRSRDDRPSVSVPPTTESDEAEHAANAATDHLSQAVAAFRRGDWSTAEAALRRHLLARPGDAAALELAGDLASRQGDAAKAAAMYQAALDAQASLPAERRQSLMEKHATHLMADGRALDSLAALQQQVAQYPNDPEGRTDLIGLAAVLGVVDAALPSMRWLVQHGRGDPDTLLVLAQPRSAQPDGEFCRKLLRIRPDDLRPTYGLARLDALKLDWQQVAKQLRPVVAQHPNFLPAYTLLGQALVELNRSEEFQEWREQAPTEAASDPDYWRVAGWWAQQQNDHDSAARAFWEAFRRDNAVDLETLSGLSLSLQQIGRGDDAEAISDSIRRSAALRNALKTHLERKERSQSAAMSVADAMNDLGRLWEAVSWARFAATLPEDRLADLRDRYMALHKKLNAQTPWQIDDAKLASLELGDLPEYRWSDGDSLKAPRRQVSSGNIVFADQAIQRGLIHTCEVAPEAETEGHWIYQSVGGGIGVIDYDLDGWPDVAAAMLDGTPLQEDSSPNRLFRNRDGQFTESGPAAGYVDTGFGQGIAVGDFNNDGFPDLLDANIGSNRLYQNNGDGTFTEVTQSAGLSGAVWTSSAVIADIDGDGNADLFEADYCAGTAPYEQRCETGRKKTGTCPPLKFDAELDRVWRGRGDGTFADASAEWMQQASPGRGLGVVAGNFDERPGLDLYVANDMTVNHLWSADARVDGQADELVDGPADGFRLVDLGAIRGLGFSGQSMSQASMGIAAGDPDRDGDVDFFLTHFADDHNTFYEQTGPGVWSDRTYQTGLSAPSIKLLGFGTAFCDFDNNVLLELIIANGHVDDVDRDGITYRMRPQLFQQAGDGRWNEADRESLGQYFDGDHLGRALVTIDVNRDGRSDVAVTHLYEPVALLVNQTPDVGGSVQLTLKSTAGHRDAIGASVRAQVGSTSTFAPLTAGDGYMCSDQRVLKIGTFDQDQLQHVTVRWASGHEEDFGTLQAGKEYLLVEGAGQAHEY</sequence>
<evidence type="ECO:0000256" key="1">
    <source>
        <dbReference type="ARBA" id="ARBA00022729"/>
    </source>
</evidence>
<dbReference type="Proteomes" id="UP000324479">
    <property type="component" value="Unassembled WGS sequence"/>
</dbReference>
<dbReference type="Gene3D" id="2.130.10.130">
    <property type="entry name" value="Integrin alpha, N-terminal"/>
    <property type="match status" value="2"/>
</dbReference>
<protein>
    <submittedName>
        <fullName evidence="4">RNA-binding protein</fullName>
    </submittedName>
</protein>
<reference evidence="4 5" key="1">
    <citation type="submission" date="2019-08" db="EMBL/GenBank/DDBJ databases">
        <authorList>
            <person name="Dhanesh K."/>
            <person name="Kumar G."/>
            <person name="Sasikala C."/>
            <person name="Venkata Ramana C."/>
        </authorList>
    </citation>
    <scope>NUCLEOTIDE SEQUENCE [LARGE SCALE GENOMIC DNA]</scope>
    <source>
        <strain evidence="4 5">JC645</strain>
    </source>
</reference>
<dbReference type="SUPFAM" id="SSF69318">
    <property type="entry name" value="Integrin alpha N-terminal domain"/>
    <property type="match status" value="1"/>
</dbReference>
<dbReference type="PANTHER" id="PTHR16026">
    <property type="entry name" value="CARTILAGE ACIDIC PROTEIN 1"/>
    <property type="match status" value="1"/>
</dbReference>
<evidence type="ECO:0000259" key="3">
    <source>
        <dbReference type="Pfam" id="PF07593"/>
    </source>
</evidence>
<evidence type="ECO:0000256" key="2">
    <source>
        <dbReference type="SAM" id="MobiDB-lite"/>
    </source>
</evidence>
<dbReference type="Pfam" id="PF13517">
    <property type="entry name" value="FG-GAP_3"/>
    <property type="match status" value="1"/>
</dbReference>
<dbReference type="InterPro" id="IPR011519">
    <property type="entry name" value="UnbV_ASPIC"/>
</dbReference>
<comment type="caution">
    <text evidence="4">The sequence shown here is derived from an EMBL/GenBank/DDBJ whole genome shotgun (WGS) entry which is preliminary data.</text>
</comment>
<dbReference type="Gene3D" id="1.25.40.10">
    <property type="entry name" value="Tetratricopeptide repeat domain"/>
    <property type="match status" value="2"/>
</dbReference>
<evidence type="ECO:0000313" key="5">
    <source>
        <dbReference type="Proteomes" id="UP000324479"/>
    </source>
</evidence>
<dbReference type="Pfam" id="PF07593">
    <property type="entry name" value="UnbV_ASPIC"/>
    <property type="match status" value="1"/>
</dbReference>